<dbReference type="PANTHER" id="PTHR12943">
    <property type="entry name" value="HOMOCYSTEINE-RESPONSIVE ENDOPLASMIC RETICULUM-RESIDENT UNIQUITIN-LIKE DOMAIN HERPUD PROTEIN FAMILY MEMBER"/>
    <property type="match status" value="1"/>
</dbReference>
<evidence type="ECO:0000256" key="1">
    <source>
        <dbReference type="SAM" id="MobiDB-lite"/>
    </source>
</evidence>
<keyword evidence="2" id="KW-1133">Transmembrane helix</keyword>
<dbReference type="InterPro" id="IPR039751">
    <property type="entry name" value="HERPUD1/2"/>
</dbReference>
<dbReference type="GO" id="GO:0030968">
    <property type="term" value="P:endoplasmic reticulum unfolded protein response"/>
    <property type="evidence" value="ECO:0007669"/>
    <property type="project" value="TreeGrafter"/>
</dbReference>
<accession>A0A6A1Q4U7</accession>
<evidence type="ECO:0008006" key="5">
    <source>
        <dbReference type="Google" id="ProtNLM"/>
    </source>
</evidence>
<dbReference type="EMBL" id="SGJD01001240">
    <property type="protein sequence ID" value="KAB0401236.1"/>
    <property type="molecule type" value="Genomic_DNA"/>
</dbReference>
<evidence type="ECO:0000313" key="3">
    <source>
        <dbReference type="EMBL" id="KAB0401236.1"/>
    </source>
</evidence>
<dbReference type="OrthoDB" id="21589at2759"/>
<dbReference type="Proteomes" id="UP000437017">
    <property type="component" value="Unassembled WGS sequence"/>
</dbReference>
<reference evidence="3 4" key="1">
    <citation type="journal article" date="2019" name="PLoS ONE">
        <title>Genomic analyses reveal an absence of contemporary introgressive admixture between fin whales and blue whales, despite known hybrids.</title>
        <authorList>
            <person name="Westbury M.V."/>
            <person name="Petersen B."/>
            <person name="Lorenzen E.D."/>
        </authorList>
    </citation>
    <scope>NUCLEOTIDE SEQUENCE [LARGE SCALE GENOMIC DNA]</scope>
    <source>
        <strain evidence="3">FinWhale-01</strain>
    </source>
</reference>
<feature type="region of interest" description="Disordered" evidence="1">
    <location>
        <begin position="73"/>
        <end position="102"/>
    </location>
</feature>
<comment type="caution">
    <text evidence="3">The sequence shown here is derived from an EMBL/GenBank/DDBJ whole genome shotgun (WGS) entry which is preliminary data.</text>
</comment>
<gene>
    <name evidence="3" type="ORF">E2I00_004451</name>
</gene>
<proteinExistence type="predicted"/>
<keyword evidence="4" id="KW-1185">Reference proteome</keyword>
<feature type="compositionally biased region" description="Low complexity" evidence="1">
    <location>
        <begin position="73"/>
        <end position="86"/>
    </location>
</feature>
<evidence type="ECO:0000256" key="2">
    <source>
        <dbReference type="SAM" id="Phobius"/>
    </source>
</evidence>
<sequence>MLSTSSGALKGISLLLYFRNVDNQLPGQAVPAGFPVYPAFSPLQMLWWQQMYAHQYYMQYQAAVSAQATSNANPAQPAASQPLNLAHVPGEEPPPAPNLAAQENRPMNENVQMNAQGGPVLNEEDFNRDWLDWMYTFSRAAILLSIVYFYSSFSRFIMVMGAMLLVYLTLMFDSVTNKNSCDLFSFLFILLSRHQAGWFPFRQEGGQQQAPNNNAEVNNDAQNANNLELEEMERLMDDGLEDESGEDAGEDASAIQRPGLMASAWSFITTFFTSLIPEGPPQVAN</sequence>
<keyword evidence="2" id="KW-0472">Membrane</keyword>
<protein>
    <recommendedName>
        <fullName evidence="5">Homocysteine-responsive endoplasmic reticulum-resident ubiquitin-like domain member 2 protein</fullName>
    </recommendedName>
</protein>
<keyword evidence="2" id="KW-0812">Transmembrane</keyword>
<evidence type="ECO:0000313" key="4">
    <source>
        <dbReference type="Proteomes" id="UP000437017"/>
    </source>
</evidence>
<dbReference type="PANTHER" id="PTHR12943:SF5">
    <property type="entry name" value="HOMOCYSTEINE-RESPONSIVE ENDOPLASMIC RETICULUM-RESIDENT UBIQUITIN-LIKE DOMAIN MEMBER 2 PROTEIN"/>
    <property type="match status" value="1"/>
</dbReference>
<dbReference type="AlphaFoldDB" id="A0A6A1Q4U7"/>
<organism evidence="3 4">
    <name type="scientific">Balaenoptera physalus</name>
    <name type="common">Fin whale</name>
    <name type="synonym">Balaena physalus</name>
    <dbReference type="NCBI Taxonomy" id="9770"/>
    <lineage>
        <taxon>Eukaryota</taxon>
        <taxon>Metazoa</taxon>
        <taxon>Chordata</taxon>
        <taxon>Craniata</taxon>
        <taxon>Vertebrata</taxon>
        <taxon>Euteleostomi</taxon>
        <taxon>Mammalia</taxon>
        <taxon>Eutheria</taxon>
        <taxon>Laurasiatheria</taxon>
        <taxon>Artiodactyla</taxon>
        <taxon>Whippomorpha</taxon>
        <taxon>Cetacea</taxon>
        <taxon>Mysticeti</taxon>
        <taxon>Balaenopteridae</taxon>
        <taxon>Balaenoptera</taxon>
    </lineage>
</organism>
<feature type="transmembrane region" description="Helical" evidence="2">
    <location>
        <begin position="156"/>
        <end position="175"/>
    </location>
</feature>
<name>A0A6A1Q4U7_BALPH</name>